<proteinExistence type="predicted"/>
<dbReference type="Gene3D" id="1.10.10.10">
    <property type="entry name" value="Winged helix-like DNA-binding domain superfamily/Winged helix DNA-binding domain"/>
    <property type="match status" value="1"/>
</dbReference>
<organism evidence="2 3">
    <name type="scientific">Muribacter muris</name>
    <dbReference type="NCBI Taxonomy" id="67855"/>
    <lineage>
        <taxon>Bacteria</taxon>
        <taxon>Pseudomonadati</taxon>
        <taxon>Pseudomonadota</taxon>
        <taxon>Gammaproteobacteria</taxon>
        <taxon>Pasteurellales</taxon>
        <taxon>Pasteurellaceae</taxon>
        <taxon>Muribacter</taxon>
    </lineage>
</organism>
<evidence type="ECO:0000259" key="1">
    <source>
        <dbReference type="Pfam" id="PF04492"/>
    </source>
</evidence>
<dbReference type="Proteomes" id="UP000036270">
    <property type="component" value="Unassembled WGS sequence"/>
</dbReference>
<evidence type="ECO:0000313" key="2">
    <source>
        <dbReference type="EMBL" id="KMK50934.1"/>
    </source>
</evidence>
<evidence type="ECO:0000313" key="3">
    <source>
        <dbReference type="Proteomes" id="UP000036270"/>
    </source>
</evidence>
<keyword evidence="3" id="KW-1185">Reference proteome</keyword>
<feature type="domain" description="Bacteriophage lambda Replication protein O N-terminal" evidence="1">
    <location>
        <begin position="18"/>
        <end position="112"/>
    </location>
</feature>
<dbReference type="InterPro" id="IPR036388">
    <property type="entry name" value="WH-like_DNA-bd_sf"/>
</dbReference>
<protein>
    <recommendedName>
        <fullName evidence="1">Bacteriophage lambda Replication protein O N-terminal domain-containing protein</fullName>
    </recommendedName>
</protein>
<comment type="caution">
    <text evidence="2">The sequence shown here is derived from an EMBL/GenBank/DDBJ whole genome shotgun (WGS) entry which is preliminary data.</text>
</comment>
<dbReference type="EMBL" id="JWIZ01000059">
    <property type="protein sequence ID" value="KMK50934.1"/>
    <property type="molecule type" value="Genomic_DNA"/>
</dbReference>
<dbReference type="GO" id="GO:0006260">
    <property type="term" value="P:DNA replication"/>
    <property type="evidence" value="ECO:0007669"/>
    <property type="project" value="InterPro"/>
</dbReference>
<dbReference type="NCBIfam" id="TIGR01610">
    <property type="entry name" value="phage_O_Nterm"/>
    <property type="match status" value="1"/>
</dbReference>
<dbReference type="AlphaFoldDB" id="A0A0J5P634"/>
<dbReference type="InterPro" id="IPR006497">
    <property type="entry name" value="Phage_lambda_VrpO_N"/>
</dbReference>
<gene>
    <name evidence="2" type="ORF">RO21_09055</name>
</gene>
<name>A0A0J5P634_9PAST</name>
<dbReference type="Pfam" id="PF04492">
    <property type="entry name" value="Phage_rep_O"/>
    <property type="match status" value="1"/>
</dbReference>
<accession>A0A0J5P634</accession>
<dbReference type="STRING" id="67855.RO21_09055"/>
<sequence length="352" mass="40189">MRNTPILTLHRNTQEAKKVSIDDGFTAIPNELLFAMGKFGFTQRQFNLLLAVIQKTLSWHKEMDWISNAQLCELVDLPDEQKASKTKQELVRMNVLVQKGNKIGLNLSVSEWKKADCTKEANLARNVQKTLHKSCNSDCTKRANTKETITKQKINNTPLPPKGEVGSEAENEVLAQAQALLDYYNGLAQGACRDTQPFITLLTKTTSREAYTPDDIKLVIRWVLKTWSRRNNRPAKPVNICRVTRFDGYLSDAVAWERSRNQVDCADVVEVYNEILGPRLGEFELDDAAEKQIWTLLEHLKDKSINGFRNYFQAFADTARAHYFGDNQSGWKAGFGYLMKPETLIKTRREEL</sequence>
<reference evidence="2 3" key="1">
    <citation type="submission" date="2014-12" db="EMBL/GenBank/DDBJ databases">
        <title>Reclassification of Actinobacillus muris as Muribacter muris.</title>
        <authorList>
            <person name="Christensen H."/>
            <person name="Nicklas W."/>
            <person name="Bisgaard M."/>
        </authorList>
    </citation>
    <scope>NUCLEOTIDE SEQUENCE [LARGE SCALE GENOMIC DNA]</scope>
    <source>
        <strain evidence="2 3">Ackerman80-443D</strain>
    </source>
</reference>
<dbReference type="PATRIC" id="fig|67855.3.peg.1894"/>